<gene>
    <name evidence="3" type="ORF">CaldiYA01_03330</name>
</gene>
<dbReference type="PANTHER" id="PTHR43300">
    <property type="entry name" value="ACETYLTRANSFERASE"/>
    <property type="match status" value="1"/>
</dbReference>
<dbReference type="PROSITE" id="PS00101">
    <property type="entry name" value="HEXAPEP_TRANSFERASES"/>
    <property type="match status" value="1"/>
</dbReference>
<dbReference type="Gene3D" id="2.160.10.10">
    <property type="entry name" value="Hexapeptide repeat proteins"/>
    <property type="match status" value="1"/>
</dbReference>
<evidence type="ECO:0000256" key="2">
    <source>
        <dbReference type="ARBA" id="ARBA00022737"/>
    </source>
</evidence>
<protein>
    <submittedName>
        <fullName evidence="3">Acetyltransferase</fullName>
    </submittedName>
</protein>
<dbReference type="RefSeq" id="WP_307729587.1">
    <property type="nucleotide sequence ID" value="NZ_AP024480.1"/>
</dbReference>
<dbReference type="SUPFAM" id="SSF51161">
    <property type="entry name" value="Trimeric LpxA-like enzymes"/>
    <property type="match status" value="1"/>
</dbReference>
<dbReference type="CDD" id="cd03349">
    <property type="entry name" value="LbH_XAT"/>
    <property type="match status" value="1"/>
</dbReference>
<proteinExistence type="predicted"/>
<dbReference type="EMBL" id="AP024480">
    <property type="protein sequence ID" value="BCS80373.1"/>
    <property type="molecule type" value="Genomic_DNA"/>
</dbReference>
<accession>A0ABN6E4S9</accession>
<dbReference type="InterPro" id="IPR001451">
    <property type="entry name" value="Hexapep"/>
</dbReference>
<keyword evidence="1" id="KW-0808">Transferase</keyword>
<dbReference type="InterPro" id="IPR018357">
    <property type="entry name" value="Hexapep_transf_CS"/>
</dbReference>
<sequence>MDIKVLLPRFIKLKIKQIYFYKKYGAKIYSVNVDIKCKLSKNTMVYKDVHIGKDVIIGDYTYVNCGSVIESGIIGKYCSIGPSVKIEISEHPYHLVSTHPFLYERKLKFISDSEIISKLEINKEVPIIGNDVWIGANAIILRGVKIGDGAVIGAGAVVTKDVEPYSIVGGVPARLIKWRFPPEIREKLLRINWWDWPEERIKENIHMFYDVEAFCACFSI</sequence>
<keyword evidence="2" id="KW-0677">Repeat</keyword>
<keyword evidence="4" id="KW-1185">Reference proteome</keyword>
<dbReference type="Pfam" id="PF00132">
    <property type="entry name" value="Hexapep"/>
    <property type="match status" value="1"/>
</dbReference>
<organism evidence="3 4">
    <name type="scientific">Caldicellulosiruptor diazotrophicus</name>
    <dbReference type="NCBI Taxonomy" id="2806205"/>
    <lineage>
        <taxon>Bacteria</taxon>
        <taxon>Bacillati</taxon>
        <taxon>Bacillota</taxon>
        <taxon>Bacillota incertae sedis</taxon>
        <taxon>Caldicellulosiruptorales</taxon>
        <taxon>Caldicellulosiruptoraceae</taxon>
        <taxon>Caldicellulosiruptor</taxon>
    </lineage>
</organism>
<evidence type="ECO:0000256" key="1">
    <source>
        <dbReference type="ARBA" id="ARBA00022679"/>
    </source>
</evidence>
<dbReference type="InterPro" id="IPR011004">
    <property type="entry name" value="Trimer_LpxA-like_sf"/>
</dbReference>
<name>A0ABN6E4S9_9FIRM</name>
<evidence type="ECO:0000313" key="4">
    <source>
        <dbReference type="Proteomes" id="UP000663623"/>
    </source>
</evidence>
<dbReference type="Proteomes" id="UP000663623">
    <property type="component" value="Chromosome"/>
</dbReference>
<evidence type="ECO:0000313" key="3">
    <source>
        <dbReference type="EMBL" id="BCS80373.1"/>
    </source>
</evidence>
<reference evidence="3 4" key="1">
    <citation type="submission" date="2021-02" db="EMBL/GenBank/DDBJ databases">
        <title>Nitrogen-fixing ability and nitrogen fixation related genes of thermophilic fermentative bacteria in the genus Caldicellulosiruptor.</title>
        <authorList>
            <person name="Chen Y."/>
            <person name="Nishihara A."/>
            <person name="Haruta S."/>
        </authorList>
    </citation>
    <scope>NUCLEOTIDE SEQUENCE [LARGE SCALE GENOMIC DNA]</scope>
    <source>
        <strain evidence="3 4">YA01</strain>
    </source>
</reference>
<dbReference type="InterPro" id="IPR050179">
    <property type="entry name" value="Trans_hexapeptide_repeat"/>
</dbReference>
<dbReference type="PANTHER" id="PTHR43300:SF11">
    <property type="entry name" value="ACETYLTRANSFERASE RV3034C-RELATED"/>
    <property type="match status" value="1"/>
</dbReference>